<feature type="region of interest" description="Disordered" evidence="4">
    <location>
        <begin position="143"/>
        <end position="272"/>
    </location>
</feature>
<dbReference type="GO" id="GO:0000976">
    <property type="term" value="F:transcription cis-regulatory region binding"/>
    <property type="evidence" value="ECO:0007669"/>
    <property type="project" value="InterPro"/>
</dbReference>
<reference evidence="6 7" key="1">
    <citation type="journal article" date="2016" name="PLoS Pathog.">
        <title>Biosynthesis of antibiotic leucinostatins in bio-control fungus Purpureocillium lilacinum and their inhibition on phytophthora revealed by genome mining.</title>
        <authorList>
            <person name="Wang G."/>
            <person name="Liu Z."/>
            <person name="Lin R."/>
            <person name="Li E."/>
            <person name="Mao Z."/>
            <person name="Ling J."/>
            <person name="Yang Y."/>
            <person name="Yin W.B."/>
            <person name="Xie B."/>
        </authorList>
    </citation>
    <scope>NUCLEOTIDE SEQUENCE [LARGE SCALE GENOMIC DNA]</scope>
    <source>
        <strain evidence="6">170</strain>
    </source>
</reference>
<evidence type="ECO:0000256" key="2">
    <source>
        <dbReference type="ARBA" id="ARBA00023242"/>
    </source>
</evidence>
<dbReference type="GO" id="GO:0001228">
    <property type="term" value="F:DNA-binding transcription activator activity, RNA polymerase II-specific"/>
    <property type="evidence" value="ECO:0007669"/>
    <property type="project" value="TreeGrafter"/>
</dbReference>
<feature type="compositionally biased region" description="Polar residues" evidence="4">
    <location>
        <begin position="249"/>
        <end position="260"/>
    </location>
</feature>
<dbReference type="OrthoDB" id="2285533at2759"/>
<feature type="compositionally biased region" description="Polar residues" evidence="4">
    <location>
        <begin position="31"/>
        <end position="48"/>
    </location>
</feature>
<name>A0A179FYG2_METCM</name>
<dbReference type="InterPro" id="IPR050936">
    <property type="entry name" value="AP-1-like"/>
</dbReference>
<dbReference type="GO" id="GO:0090575">
    <property type="term" value="C:RNA polymerase II transcription regulator complex"/>
    <property type="evidence" value="ECO:0007669"/>
    <property type="project" value="TreeGrafter"/>
</dbReference>
<protein>
    <submittedName>
        <fullName evidence="6">MEAB protein</fullName>
    </submittedName>
</protein>
<dbReference type="AlphaFoldDB" id="A0A179FYG2"/>
<dbReference type="GeneID" id="28846230"/>
<feature type="region of interest" description="Disordered" evidence="4">
    <location>
        <begin position="300"/>
        <end position="343"/>
    </location>
</feature>
<dbReference type="Gene3D" id="1.20.5.170">
    <property type="match status" value="1"/>
</dbReference>
<evidence type="ECO:0000259" key="5">
    <source>
        <dbReference type="PROSITE" id="PS00036"/>
    </source>
</evidence>
<evidence type="ECO:0000256" key="3">
    <source>
        <dbReference type="SAM" id="Coils"/>
    </source>
</evidence>
<dbReference type="PANTHER" id="PTHR40621:SF9">
    <property type="entry name" value="MEAB PROTEIN"/>
    <property type="match status" value="1"/>
</dbReference>
<dbReference type="InterPro" id="IPR046347">
    <property type="entry name" value="bZIP_sf"/>
</dbReference>
<evidence type="ECO:0000256" key="1">
    <source>
        <dbReference type="ARBA" id="ARBA00004123"/>
    </source>
</evidence>
<feature type="region of interest" description="Disordered" evidence="4">
    <location>
        <begin position="1"/>
        <end position="77"/>
    </location>
</feature>
<feature type="compositionally biased region" description="Polar residues" evidence="4">
    <location>
        <begin position="313"/>
        <end position="328"/>
    </location>
</feature>
<sequence length="384" mass="41716">MAEEMSIDNKPNPPRDESDDSVDSTPEREQNASAPVSGNSNNAVQDAQQPKRKGGRKPIYATSEERKQRNRQAQAAFRERRTEYIKQLEETIRVHESNLHNLQSAHRNAADECLMLRYKNSLLERILLEKGIDVQAELQAKADSPNLGPAHVPQNMVQPPPIQRPIMNRQHHNRKSNSSIAPKLEPGSGLQAHKSATSPKNRPTPSSHSNSPSNGGSNFSPAPSDSASMRGSISGLARQQLSLGGAAQPSRTSLLQSGTPRSVAGAGASFYPTPAFQSQVEPLDTDYDNQADMVDDSEIETPSGHGGFGAAFNSDTTQPMLLSPTSTGPAHHEQGGHQASVSNHHFPSMTQLLDHQNLDWDPFGLSASMAFPSQQFPFDQASMR</sequence>
<dbReference type="EMBL" id="LSBJ02000002">
    <property type="protein sequence ID" value="OAQ70083.1"/>
    <property type="molecule type" value="Genomic_DNA"/>
</dbReference>
<keyword evidence="3" id="KW-0175">Coiled coil</keyword>
<dbReference type="PANTHER" id="PTHR40621">
    <property type="entry name" value="TRANSCRIPTION FACTOR KAPC-RELATED"/>
    <property type="match status" value="1"/>
</dbReference>
<comment type="subcellular location">
    <subcellularLocation>
        <location evidence="1">Nucleus</location>
    </subcellularLocation>
</comment>
<keyword evidence="2" id="KW-0539">Nucleus</keyword>
<evidence type="ECO:0000313" key="6">
    <source>
        <dbReference type="EMBL" id="OAQ70083.1"/>
    </source>
</evidence>
<dbReference type="InterPro" id="IPR004827">
    <property type="entry name" value="bZIP"/>
</dbReference>
<dbReference type="SUPFAM" id="SSF57959">
    <property type="entry name" value="Leucine zipper domain"/>
    <property type="match status" value="1"/>
</dbReference>
<feature type="compositionally biased region" description="Polar residues" evidence="4">
    <location>
        <begin position="225"/>
        <end position="242"/>
    </location>
</feature>
<dbReference type="KEGG" id="pchm:VFPPC_02617"/>
<comment type="caution">
    <text evidence="6">The sequence shown here is derived from an EMBL/GenBank/DDBJ whole genome shotgun (WGS) entry which is preliminary data.</text>
</comment>
<accession>A0A179FYG2</accession>
<proteinExistence type="predicted"/>
<dbReference type="Proteomes" id="UP000078397">
    <property type="component" value="Unassembled WGS sequence"/>
</dbReference>
<dbReference type="RefSeq" id="XP_018146620.1">
    <property type="nucleotide sequence ID" value="XM_018282236.1"/>
</dbReference>
<feature type="compositionally biased region" description="Low complexity" evidence="4">
    <location>
        <begin position="201"/>
        <end position="224"/>
    </location>
</feature>
<evidence type="ECO:0000313" key="7">
    <source>
        <dbReference type="Proteomes" id="UP000078397"/>
    </source>
</evidence>
<gene>
    <name evidence="6" type="ORF">VFPPC_02617</name>
</gene>
<dbReference type="STRING" id="1380566.A0A179FYG2"/>
<dbReference type="Pfam" id="PF00170">
    <property type="entry name" value="bZIP_1"/>
    <property type="match status" value="1"/>
</dbReference>
<dbReference type="PROSITE" id="PS00036">
    <property type="entry name" value="BZIP_BASIC"/>
    <property type="match status" value="1"/>
</dbReference>
<feature type="domain" description="BZIP" evidence="5">
    <location>
        <begin position="66"/>
        <end position="80"/>
    </location>
</feature>
<dbReference type="CDD" id="cd14688">
    <property type="entry name" value="bZIP_YAP"/>
    <property type="match status" value="1"/>
</dbReference>
<feature type="coiled-coil region" evidence="3">
    <location>
        <begin position="85"/>
        <end position="112"/>
    </location>
</feature>
<evidence type="ECO:0000256" key="4">
    <source>
        <dbReference type="SAM" id="MobiDB-lite"/>
    </source>
</evidence>
<keyword evidence="7" id="KW-1185">Reference proteome</keyword>
<organism evidence="6 7">
    <name type="scientific">Pochonia chlamydosporia 170</name>
    <dbReference type="NCBI Taxonomy" id="1380566"/>
    <lineage>
        <taxon>Eukaryota</taxon>
        <taxon>Fungi</taxon>
        <taxon>Dikarya</taxon>
        <taxon>Ascomycota</taxon>
        <taxon>Pezizomycotina</taxon>
        <taxon>Sordariomycetes</taxon>
        <taxon>Hypocreomycetidae</taxon>
        <taxon>Hypocreales</taxon>
        <taxon>Clavicipitaceae</taxon>
        <taxon>Pochonia</taxon>
    </lineage>
</organism>